<comment type="caution">
    <text evidence="2">The sequence shown here is derived from an EMBL/GenBank/DDBJ whole genome shotgun (WGS) entry which is preliminary data.</text>
</comment>
<feature type="region of interest" description="Disordered" evidence="1">
    <location>
        <begin position="36"/>
        <end position="70"/>
    </location>
</feature>
<protein>
    <submittedName>
        <fullName evidence="2">Uncharacterized protein</fullName>
    </submittedName>
</protein>
<organism evidence="2 3">
    <name type="scientific">Plakobranchus ocellatus</name>
    <dbReference type="NCBI Taxonomy" id="259542"/>
    <lineage>
        <taxon>Eukaryota</taxon>
        <taxon>Metazoa</taxon>
        <taxon>Spiralia</taxon>
        <taxon>Lophotrochozoa</taxon>
        <taxon>Mollusca</taxon>
        <taxon>Gastropoda</taxon>
        <taxon>Heterobranchia</taxon>
        <taxon>Euthyneura</taxon>
        <taxon>Panpulmonata</taxon>
        <taxon>Sacoglossa</taxon>
        <taxon>Placobranchoidea</taxon>
        <taxon>Plakobranchidae</taxon>
        <taxon>Plakobranchus</taxon>
    </lineage>
</organism>
<dbReference type="AlphaFoldDB" id="A0AAV4DUL5"/>
<name>A0AAV4DUL5_9GAST</name>
<evidence type="ECO:0000313" key="2">
    <source>
        <dbReference type="EMBL" id="GFO48058.1"/>
    </source>
</evidence>
<sequence>MNLTLKISSFTYKEIADSTRRTHDMDGIPKIYRGRERAKGREGGEEEVEREAETLRAHPEPQDCCSSDRSKDPACCLRVEIMELLVEQLLLY</sequence>
<feature type="compositionally biased region" description="Basic and acidic residues" evidence="1">
    <location>
        <begin position="51"/>
        <end position="70"/>
    </location>
</feature>
<evidence type="ECO:0000313" key="3">
    <source>
        <dbReference type="Proteomes" id="UP000735302"/>
    </source>
</evidence>
<accession>A0AAV4DUL5</accession>
<evidence type="ECO:0000256" key="1">
    <source>
        <dbReference type="SAM" id="MobiDB-lite"/>
    </source>
</evidence>
<reference evidence="2 3" key="1">
    <citation type="journal article" date="2021" name="Elife">
        <title>Chloroplast acquisition without the gene transfer in kleptoplastic sea slugs, Plakobranchus ocellatus.</title>
        <authorList>
            <person name="Maeda T."/>
            <person name="Takahashi S."/>
            <person name="Yoshida T."/>
            <person name="Shimamura S."/>
            <person name="Takaki Y."/>
            <person name="Nagai Y."/>
            <person name="Toyoda A."/>
            <person name="Suzuki Y."/>
            <person name="Arimoto A."/>
            <person name="Ishii H."/>
            <person name="Satoh N."/>
            <person name="Nishiyama T."/>
            <person name="Hasebe M."/>
            <person name="Maruyama T."/>
            <person name="Minagawa J."/>
            <person name="Obokata J."/>
            <person name="Shigenobu S."/>
        </authorList>
    </citation>
    <scope>NUCLEOTIDE SEQUENCE [LARGE SCALE GENOMIC DNA]</scope>
</reference>
<gene>
    <name evidence="2" type="ORF">PoB_007456300</name>
</gene>
<dbReference type="EMBL" id="BLXT01008368">
    <property type="protein sequence ID" value="GFO48058.1"/>
    <property type="molecule type" value="Genomic_DNA"/>
</dbReference>
<keyword evidence="3" id="KW-1185">Reference proteome</keyword>
<dbReference type="Proteomes" id="UP000735302">
    <property type="component" value="Unassembled WGS sequence"/>
</dbReference>
<proteinExistence type="predicted"/>